<dbReference type="Proteomes" id="UP000077255">
    <property type="component" value="Chromosome"/>
</dbReference>
<proteinExistence type="predicted"/>
<keyword evidence="2" id="KW-1185">Reference proteome</keyword>
<evidence type="ECO:0000313" key="2">
    <source>
        <dbReference type="Proteomes" id="UP000077255"/>
    </source>
</evidence>
<protein>
    <submittedName>
        <fullName evidence="1">Uncharacterized protein</fullName>
    </submittedName>
</protein>
<gene>
    <name evidence="1" type="ORF">ATSB10_21780</name>
</gene>
<dbReference type="AlphaFoldDB" id="A0A160N2U4"/>
<evidence type="ECO:0000313" key="1">
    <source>
        <dbReference type="EMBL" id="AND69632.1"/>
    </source>
</evidence>
<sequence>MFPPQNRSSGMTAVQGGRCGGLMPRTLLAAICRAAPTA</sequence>
<dbReference type="STRING" id="445710.ATSB10_21780"/>
<dbReference type="KEGG" id="dtx:ATSB10_21780"/>
<accession>A0A160N2U4</accession>
<organism evidence="1 2">
    <name type="scientific">Dyella thiooxydans</name>
    <dbReference type="NCBI Taxonomy" id="445710"/>
    <lineage>
        <taxon>Bacteria</taxon>
        <taxon>Pseudomonadati</taxon>
        <taxon>Pseudomonadota</taxon>
        <taxon>Gammaproteobacteria</taxon>
        <taxon>Lysobacterales</taxon>
        <taxon>Rhodanobacteraceae</taxon>
        <taxon>Dyella</taxon>
    </lineage>
</organism>
<dbReference type="PATRIC" id="fig|445710.3.peg.2176"/>
<reference evidence="1 2" key="1">
    <citation type="submission" date="2016-02" db="EMBL/GenBank/DDBJ databases">
        <title>Complete genome sequencing and analysis of ATSB10, Dyella thiooxydans isolated from rhizosphere soil of sunflower (Helianthus annuus L.).</title>
        <authorList>
            <person name="Lee Y."/>
            <person name="Hwangbo K."/>
            <person name="Chung H."/>
            <person name="Yoo J."/>
            <person name="Kim K.Y."/>
            <person name="Sa T.M."/>
            <person name="Um Y."/>
            <person name="Madhaiyan M."/>
        </authorList>
    </citation>
    <scope>NUCLEOTIDE SEQUENCE [LARGE SCALE GENOMIC DNA]</scope>
    <source>
        <strain evidence="1 2">ATSB10</strain>
    </source>
</reference>
<name>A0A160N2U4_9GAMM</name>
<dbReference type="EMBL" id="CP014841">
    <property type="protein sequence ID" value="AND69632.1"/>
    <property type="molecule type" value="Genomic_DNA"/>
</dbReference>